<sequence length="48" mass="5599">MILINDVPFVGLGINAEWRLNRQELLIPDDEIKLYVQLIAYFDQSKHG</sequence>
<protein>
    <submittedName>
        <fullName evidence="1">Uncharacterized protein</fullName>
    </submittedName>
</protein>
<keyword evidence="2" id="KW-1185">Reference proteome</keyword>
<gene>
    <name evidence="1" type="ORF">SAMN06265219_11151</name>
</gene>
<accession>A0A521E9Y3</accession>
<dbReference type="EMBL" id="FXTP01000011">
    <property type="protein sequence ID" value="SMO80723.1"/>
    <property type="molecule type" value="Genomic_DNA"/>
</dbReference>
<dbReference type="Proteomes" id="UP000317557">
    <property type="component" value="Unassembled WGS sequence"/>
</dbReference>
<evidence type="ECO:0000313" key="2">
    <source>
        <dbReference type="Proteomes" id="UP000317557"/>
    </source>
</evidence>
<proteinExistence type="predicted"/>
<organism evidence="1 2">
    <name type="scientific">Gracilimonas mengyeensis</name>
    <dbReference type="NCBI Taxonomy" id="1302730"/>
    <lineage>
        <taxon>Bacteria</taxon>
        <taxon>Pseudomonadati</taxon>
        <taxon>Balneolota</taxon>
        <taxon>Balneolia</taxon>
        <taxon>Balneolales</taxon>
        <taxon>Balneolaceae</taxon>
        <taxon>Gracilimonas</taxon>
    </lineage>
</organism>
<name>A0A521E9Y3_9BACT</name>
<reference evidence="1 2" key="1">
    <citation type="submission" date="2017-05" db="EMBL/GenBank/DDBJ databases">
        <authorList>
            <person name="Varghese N."/>
            <person name="Submissions S."/>
        </authorList>
    </citation>
    <scope>NUCLEOTIDE SEQUENCE [LARGE SCALE GENOMIC DNA]</scope>
    <source>
        <strain evidence="1 2">DSM 21985</strain>
    </source>
</reference>
<dbReference type="AlphaFoldDB" id="A0A521E9Y3"/>
<evidence type="ECO:0000313" key="1">
    <source>
        <dbReference type="EMBL" id="SMO80723.1"/>
    </source>
</evidence>